<dbReference type="SMART" id="SM00220">
    <property type="entry name" value="S_TKc"/>
    <property type="match status" value="1"/>
</dbReference>
<dbReference type="GO" id="GO:0004674">
    <property type="term" value="F:protein serine/threonine kinase activity"/>
    <property type="evidence" value="ECO:0007669"/>
    <property type="project" value="TreeGrafter"/>
</dbReference>
<keyword evidence="2" id="KW-0547">Nucleotide-binding</keyword>
<evidence type="ECO:0000256" key="2">
    <source>
        <dbReference type="ARBA" id="ARBA00022741"/>
    </source>
</evidence>
<dbReference type="GO" id="GO:0005524">
    <property type="term" value="F:ATP binding"/>
    <property type="evidence" value="ECO:0007669"/>
    <property type="project" value="UniProtKB-KW"/>
</dbReference>
<proteinExistence type="predicted"/>
<dbReference type="InterPro" id="IPR011009">
    <property type="entry name" value="Kinase-like_dom_sf"/>
</dbReference>
<dbReference type="Gene3D" id="1.25.40.10">
    <property type="entry name" value="Tetratricopeptide repeat domain"/>
    <property type="match status" value="1"/>
</dbReference>
<dbReference type="SMART" id="SM00028">
    <property type="entry name" value="TPR"/>
    <property type="match status" value="2"/>
</dbReference>
<accession>A0A2W5U4W6</accession>
<dbReference type="SUPFAM" id="SSF56112">
    <property type="entry name" value="Protein kinase-like (PK-like)"/>
    <property type="match status" value="1"/>
</dbReference>
<dbReference type="Pfam" id="PF00069">
    <property type="entry name" value="Pkinase"/>
    <property type="match status" value="1"/>
</dbReference>
<dbReference type="InterPro" id="IPR041916">
    <property type="entry name" value="Anti_sigma_zinc_sf"/>
</dbReference>
<dbReference type="InterPro" id="IPR019734">
    <property type="entry name" value="TPR_rpt"/>
</dbReference>
<comment type="caution">
    <text evidence="6">The sequence shown here is derived from an EMBL/GenBank/DDBJ whole genome shotgun (WGS) entry which is preliminary data.</text>
</comment>
<dbReference type="AlphaFoldDB" id="A0A2W5U4W6"/>
<feature type="domain" description="Protein kinase" evidence="5">
    <location>
        <begin position="67"/>
        <end position="322"/>
    </location>
</feature>
<dbReference type="PROSITE" id="PS50011">
    <property type="entry name" value="PROTEIN_KINASE_DOM"/>
    <property type="match status" value="1"/>
</dbReference>
<evidence type="ECO:0000313" key="7">
    <source>
        <dbReference type="Proteomes" id="UP000249061"/>
    </source>
</evidence>
<dbReference type="InterPro" id="IPR011990">
    <property type="entry name" value="TPR-like_helical_dom_sf"/>
</dbReference>
<dbReference type="PANTHER" id="PTHR43289">
    <property type="entry name" value="MITOGEN-ACTIVATED PROTEIN KINASE KINASE KINASE 20-RELATED"/>
    <property type="match status" value="1"/>
</dbReference>
<evidence type="ECO:0000256" key="4">
    <source>
        <dbReference type="ARBA" id="ARBA00022840"/>
    </source>
</evidence>
<keyword evidence="3" id="KW-0418">Kinase</keyword>
<dbReference type="EMBL" id="QFQP01000001">
    <property type="protein sequence ID" value="PZR18685.1"/>
    <property type="molecule type" value="Genomic_DNA"/>
</dbReference>
<evidence type="ECO:0000313" key="6">
    <source>
        <dbReference type="EMBL" id="PZR18685.1"/>
    </source>
</evidence>
<sequence>MASACPSEETLTRFDEGSLSEAERAGVVAHVERCEGCRQVVAALTGLRVSRTLSSPVKDVPVVLDRYRVLGEVGRGAVGRVYAAEDSVLGRKVALKVVHDASQVLLRESRAVARLSHRNVITIHDVVLREGWGFLSMEFIDGGNLASWLEVPRSTEAVLKIFVQIADGLAAAHRAGLVHRDMKPANVLITSDGRACVSDFGLASVGGDAVVETLTGAPGTPRRLLGTPAYMAPEQFDGGALTPATDQFGFFIALHEALGGARPFEGTSVESLGLAVREGRRRAPPRAIPSRLLPLLERGLSLDPARRFASMDEVAALLRAQLTPRRSRAPQWVAAAVVLIAVTLGAVLWSKRLSCAPLAGRERVWTAAQRSAVAVALAADPEASQVVLAALDEVARQIDATWLSTCEGARTSTQTARTQLCLADALSQLDIAAQVLASMPGQSANRALPVVRMLPPPADCARIETVSERPPPPSTAPEGSLSREAAALVLEAETLRRTGRYAEALEHVQRAVERAKKAQDRWGVADALRLEARLRNNAGEYDEAERVIRLALDAARGTGDSLLIGRTAFTAAFIECINMMHAAHCGEAQAVLDEMATRRPSDELLAAQAEIRASRASEQGDVDTTISEVERAVQHWGRVPQSAEDRLRSLTTLEAALSTDGFGARALPVAQRLAREGAEFFGPQHPRSLQMEARPCVVLTEMGRLAEARAMKPAIDAHCVQLVGRDSVEFADLLFTEAALCTFEGRPDCVVSSLQASLGTRPVKAALILHGWVLMAMNDRALVEQLRKALAEEFDWQATEPDVSMLFEVETMFDLTPVRDRETRGALVRWMKAAQATRPGKAGLVAAQTQLRAARFALDEGDLRAARQELSLAEPVVLARDQALASMTFCALRAELALRERDLETAVRLSRRGLTVTTPMSRDPMATRLHGTLGRALLATEATRDEGCAELKTSVALGESWPGVELVEEKKALAACQGAQPTSAK</sequence>
<dbReference type="Proteomes" id="UP000249061">
    <property type="component" value="Unassembled WGS sequence"/>
</dbReference>
<dbReference type="PANTHER" id="PTHR43289:SF6">
    <property type="entry name" value="SERINE_THREONINE-PROTEIN KINASE NEKL-3"/>
    <property type="match status" value="1"/>
</dbReference>
<dbReference type="PROSITE" id="PS00108">
    <property type="entry name" value="PROTEIN_KINASE_ST"/>
    <property type="match status" value="1"/>
</dbReference>
<gene>
    <name evidence="6" type="ORF">DI536_02040</name>
</gene>
<dbReference type="Gene3D" id="3.30.200.20">
    <property type="entry name" value="Phosphorylase Kinase, domain 1"/>
    <property type="match status" value="1"/>
</dbReference>
<evidence type="ECO:0000259" key="5">
    <source>
        <dbReference type="PROSITE" id="PS50011"/>
    </source>
</evidence>
<evidence type="ECO:0000256" key="3">
    <source>
        <dbReference type="ARBA" id="ARBA00022777"/>
    </source>
</evidence>
<dbReference type="SUPFAM" id="SSF48452">
    <property type="entry name" value="TPR-like"/>
    <property type="match status" value="1"/>
</dbReference>
<organism evidence="6 7">
    <name type="scientific">Archangium gephyra</name>
    <dbReference type="NCBI Taxonomy" id="48"/>
    <lineage>
        <taxon>Bacteria</taxon>
        <taxon>Pseudomonadati</taxon>
        <taxon>Myxococcota</taxon>
        <taxon>Myxococcia</taxon>
        <taxon>Myxococcales</taxon>
        <taxon>Cystobacterineae</taxon>
        <taxon>Archangiaceae</taxon>
        <taxon>Archangium</taxon>
    </lineage>
</organism>
<evidence type="ECO:0000256" key="1">
    <source>
        <dbReference type="ARBA" id="ARBA00022679"/>
    </source>
</evidence>
<protein>
    <recommendedName>
        <fullName evidence="5">Protein kinase domain-containing protein</fullName>
    </recommendedName>
</protein>
<dbReference type="CDD" id="cd14014">
    <property type="entry name" value="STKc_PknB_like"/>
    <property type="match status" value="1"/>
</dbReference>
<name>A0A2W5U4W6_9BACT</name>
<reference evidence="6 7" key="1">
    <citation type="submission" date="2017-08" db="EMBL/GenBank/DDBJ databases">
        <title>Infants hospitalized years apart are colonized by the same room-sourced microbial strains.</title>
        <authorList>
            <person name="Brooks B."/>
            <person name="Olm M.R."/>
            <person name="Firek B.A."/>
            <person name="Baker R."/>
            <person name="Thomas B.C."/>
            <person name="Morowitz M.J."/>
            <person name="Banfield J.F."/>
        </authorList>
    </citation>
    <scope>NUCLEOTIDE SEQUENCE [LARGE SCALE GENOMIC DNA]</scope>
    <source>
        <strain evidence="6">S2_003_000_R2_14</strain>
    </source>
</reference>
<dbReference type="Gene3D" id="1.10.10.1320">
    <property type="entry name" value="Anti-sigma factor, zinc-finger domain"/>
    <property type="match status" value="1"/>
</dbReference>
<keyword evidence="4" id="KW-0067">ATP-binding</keyword>
<keyword evidence="1" id="KW-0808">Transferase</keyword>
<dbReference type="InterPro" id="IPR008271">
    <property type="entry name" value="Ser/Thr_kinase_AS"/>
</dbReference>
<dbReference type="InterPro" id="IPR000719">
    <property type="entry name" value="Prot_kinase_dom"/>
</dbReference>
<dbReference type="Gene3D" id="1.10.510.10">
    <property type="entry name" value="Transferase(Phosphotransferase) domain 1"/>
    <property type="match status" value="1"/>
</dbReference>
<dbReference type="Pfam" id="PF13424">
    <property type="entry name" value="TPR_12"/>
    <property type="match status" value="1"/>
</dbReference>